<dbReference type="PANTHER" id="PTHR33222:SF9">
    <property type="entry name" value="PROTEIN CURVATURE THYLAKOID 1B, CHLOROPLASTIC"/>
    <property type="match status" value="1"/>
</dbReference>
<dbReference type="Proteomes" id="UP001515500">
    <property type="component" value="Chromosome 14"/>
</dbReference>
<keyword evidence="3" id="KW-1185">Reference proteome</keyword>
<comment type="subcellular location">
    <subcellularLocation>
        <location evidence="1">Membrane</location>
        <topology evidence="1">Multi-pass membrane protein</topology>
    </subcellularLocation>
</comment>
<sequence>MASTACALTSPALADSRVPAARSKSPIAIGLPSLPPLPNVASQGTSRISGFSPKRLAQNVVAMATGEAPAQVATQLPEFVKTIQEAWDQVEDKYAVSSLAFAAAVGLWGSAGMISAIDRLPVVPGVLELVGIGYSGWFAYQNLVYKPDREALLVKIKCLYRDIIGSS</sequence>
<dbReference type="PANTHER" id="PTHR33222">
    <property type="match status" value="1"/>
</dbReference>
<dbReference type="AlphaFoldDB" id="A0AB40CEN0"/>
<organism evidence="3 4">
    <name type="scientific">Dioscorea cayennensis subsp. rotundata</name>
    <name type="common">White Guinea yam</name>
    <name type="synonym">Dioscorea rotundata</name>
    <dbReference type="NCBI Taxonomy" id="55577"/>
    <lineage>
        <taxon>Eukaryota</taxon>
        <taxon>Viridiplantae</taxon>
        <taxon>Streptophyta</taxon>
        <taxon>Embryophyta</taxon>
        <taxon>Tracheophyta</taxon>
        <taxon>Spermatophyta</taxon>
        <taxon>Magnoliopsida</taxon>
        <taxon>Liliopsida</taxon>
        <taxon>Dioscoreales</taxon>
        <taxon>Dioscoreaceae</taxon>
        <taxon>Dioscorea</taxon>
    </lineage>
</organism>
<dbReference type="GeneID" id="120275367"/>
<reference evidence="4" key="1">
    <citation type="submission" date="2025-08" db="UniProtKB">
        <authorList>
            <consortium name="RefSeq"/>
        </authorList>
    </citation>
    <scope>IDENTIFICATION</scope>
</reference>
<evidence type="ECO:0000256" key="1">
    <source>
        <dbReference type="ARBA" id="ARBA00004141"/>
    </source>
</evidence>
<protein>
    <submittedName>
        <fullName evidence="4">Protein CURVATURE THYLAKOID 1B, chloroplastic-like isoform X1</fullName>
    </submittedName>
</protein>
<feature type="domain" description="Cyanobacterial aminoacyl-tRNA synthetase CAAD" evidence="2">
    <location>
        <begin position="81"/>
        <end position="165"/>
    </location>
</feature>
<dbReference type="RefSeq" id="XP_039137844.1">
    <property type="nucleotide sequence ID" value="XM_039281910.1"/>
</dbReference>
<dbReference type="Pfam" id="PF14159">
    <property type="entry name" value="CAAD"/>
    <property type="match status" value="1"/>
</dbReference>
<gene>
    <name evidence="4" type="primary">LOC120275367</name>
</gene>
<dbReference type="GO" id="GO:0009535">
    <property type="term" value="C:chloroplast thylakoid membrane"/>
    <property type="evidence" value="ECO:0007669"/>
    <property type="project" value="TreeGrafter"/>
</dbReference>
<accession>A0AB40CEN0</accession>
<dbReference type="InterPro" id="IPR025564">
    <property type="entry name" value="CAAD_dom"/>
</dbReference>
<evidence type="ECO:0000313" key="3">
    <source>
        <dbReference type="Proteomes" id="UP001515500"/>
    </source>
</evidence>
<proteinExistence type="predicted"/>
<name>A0AB40CEN0_DIOCR</name>
<evidence type="ECO:0000259" key="2">
    <source>
        <dbReference type="Pfam" id="PF14159"/>
    </source>
</evidence>
<dbReference type="InterPro" id="IPR033344">
    <property type="entry name" value="CURT1"/>
</dbReference>
<evidence type="ECO:0000313" key="4">
    <source>
        <dbReference type="RefSeq" id="XP_039137844.1"/>
    </source>
</evidence>